<dbReference type="AlphaFoldDB" id="A0A927CUU2"/>
<keyword evidence="4" id="KW-0804">Transcription</keyword>
<dbReference type="SUPFAM" id="SSF88659">
    <property type="entry name" value="Sigma3 and sigma4 domains of RNA polymerase sigma factors"/>
    <property type="match status" value="1"/>
</dbReference>
<dbReference type="InterPro" id="IPR039425">
    <property type="entry name" value="RNA_pol_sigma-70-like"/>
</dbReference>
<evidence type="ECO:0000256" key="1">
    <source>
        <dbReference type="ARBA" id="ARBA00010641"/>
    </source>
</evidence>
<dbReference type="PANTHER" id="PTHR43133:SF60">
    <property type="entry name" value="RNA POLYMERASE SIGMA FACTOR SIGV"/>
    <property type="match status" value="1"/>
</dbReference>
<organism evidence="7 8">
    <name type="scientific">Peribacillus faecalis</name>
    <dbReference type="NCBI Taxonomy" id="2772559"/>
    <lineage>
        <taxon>Bacteria</taxon>
        <taxon>Bacillati</taxon>
        <taxon>Bacillota</taxon>
        <taxon>Bacilli</taxon>
        <taxon>Bacillales</taxon>
        <taxon>Bacillaceae</taxon>
        <taxon>Peribacillus</taxon>
    </lineage>
</organism>
<comment type="caution">
    <text evidence="7">The sequence shown here is derived from an EMBL/GenBank/DDBJ whole genome shotgun (WGS) entry which is preliminary data.</text>
</comment>
<gene>
    <name evidence="7" type="ORF">IEO70_06355</name>
</gene>
<sequence>MFDEIVAGQTEYLLRIAYLYVKDWQAAEDIVQDVFLTYYEKFEQFEAKSSLKTYLVRMTINKCKDYLKSWRYRKNVLTNQFFQAKKDREALLEQTERLDIANAVLKLPLHLREVIIHYYYNELPVLEVAQLLSLSDNTVKTRLRRARQVLKNQLPSTEWEVLSE</sequence>
<evidence type="ECO:0000313" key="7">
    <source>
        <dbReference type="EMBL" id="MBD3107983.1"/>
    </source>
</evidence>
<proteinExistence type="inferred from homology"/>
<dbReference type="InterPro" id="IPR014284">
    <property type="entry name" value="RNA_pol_sigma-70_dom"/>
</dbReference>
<accession>A0A927CUU2</accession>
<dbReference type="InterPro" id="IPR013325">
    <property type="entry name" value="RNA_pol_sigma_r2"/>
</dbReference>
<dbReference type="InterPro" id="IPR036388">
    <property type="entry name" value="WH-like_DNA-bd_sf"/>
</dbReference>
<dbReference type="NCBIfam" id="TIGR02937">
    <property type="entry name" value="sigma70-ECF"/>
    <property type="match status" value="1"/>
</dbReference>
<dbReference type="GO" id="GO:0006352">
    <property type="term" value="P:DNA-templated transcription initiation"/>
    <property type="evidence" value="ECO:0007669"/>
    <property type="project" value="InterPro"/>
</dbReference>
<evidence type="ECO:0000256" key="3">
    <source>
        <dbReference type="ARBA" id="ARBA00023082"/>
    </source>
</evidence>
<evidence type="ECO:0000259" key="6">
    <source>
        <dbReference type="Pfam" id="PF08281"/>
    </source>
</evidence>
<dbReference type="Proteomes" id="UP000602076">
    <property type="component" value="Unassembled WGS sequence"/>
</dbReference>
<reference evidence="7" key="1">
    <citation type="submission" date="2020-09" db="EMBL/GenBank/DDBJ databases">
        <title>Bacillus faecalis sp. nov., a moderately halophilic bacterium isolated from cow faeces.</title>
        <authorList>
            <person name="Jiang L."/>
            <person name="Lee J."/>
        </authorList>
    </citation>
    <scope>NUCLEOTIDE SEQUENCE</scope>
    <source>
        <strain evidence="7">AGMB 02131</strain>
    </source>
</reference>
<evidence type="ECO:0000256" key="4">
    <source>
        <dbReference type="ARBA" id="ARBA00023163"/>
    </source>
</evidence>
<dbReference type="SUPFAM" id="SSF88946">
    <property type="entry name" value="Sigma2 domain of RNA polymerase sigma factors"/>
    <property type="match status" value="1"/>
</dbReference>
<dbReference type="InterPro" id="IPR007627">
    <property type="entry name" value="RNA_pol_sigma70_r2"/>
</dbReference>
<keyword evidence="2" id="KW-0805">Transcription regulation</keyword>
<dbReference type="GO" id="GO:0003677">
    <property type="term" value="F:DNA binding"/>
    <property type="evidence" value="ECO:0007669"/>
    <property type="project" value="InterPro"/>
</dbReference>
<dbReference type="Pfam" id="PF08281">
    <property type="entry name" value="Sigma70_r4_2"/>
    <property type="match status" value="1"/>
</dbReference>
<evidence type="ECO:0000259" key="5">
    <source>
        <dbReference type="Pfam" id="PF04542"/>
    </source>
</evidence>
<feature type="domain" description="RNA polymerase sigma factor 70 region 4 type 2" evidence="6">
    <location>
        <begin position="98"/>
        <end position="148"/>
    </location>
</feature>
<dbReference type="InterPro" id="IPR013324">
    <property type="entry name" value="RNA_pol_sigma_r3/r4-like"/>
</dbReference>
<keyword evidence="3" id="KW-0731">Sigma factor</keyword>
<keyword evidence="8" id="KW-1185">Reference proteome</keyword>
<dbReference type="CDD" id="cd06171">
    <property type="entry name" value="Sigma70_r4"/>
    <property type="match status" value="1"/>
</dbReference>
<dbReference type="PANTHER" id="PTHR43133">
    <property type="entry name" value="RNA POLYMERASE ECF-TYPE SIGMA FACTO"/>
    <property type="match status" value="1"/>
</dbReference>
<dbReference type="GO" id="GO:0016987">
    <property type="term" value="F:sigma factor activity"/>
    <property type="evidence" value="ECO:0007669"/>
    <property type="project" value="UniProtKB-KW"/>
</dbReference>
<comment type="similarity">
    <text evidence="1">Belongs to the sigma-70 factor family. ECF subfamily.</text>
</comment>
<dbReference type="Gene3D" id="1.10.1740.10">
    <property type="match status" value="1"/>
</dbReference>
<protein>
    <submittedName>
        <fullName evidence="7">Sigma-70 family RNA polymerase sigma factor</fullName>
    </submittedName>
</protein>
<dbReference type="EMBL" id="JACXSI010000012">
    <property type="protein sequence ID" value="MBD3107983.1"/>
    <property type="molecule type" value="Genomic_DNA"/>
</dbReference>
<evidence type="ECO:0000313" key="8">
    <source>
        <dbReference type="Proteomes" id="UP000602076"/>
    </source>
</evidence>
<name>A0A927CUU2_9BACI</name>
<dbReference type="Pfam" id="PF04542">
    <property type="entry name" value="Sigma70_r2"/>
    <property type="match status" value="1"/>
</dbReference>
<evidence type="ECO:0000256" key="2">
    <source>
        <dbReference type="ARBA" id="ARBA00023015"/>
    </source>
</evidence>
<feature type="domain" description="RNA polymerase sigma-70 region 2" evidence="5">
    <location>
        <begin position="13"/>
        <end position="69"/>
    </location>
</feature>
<dbReference type="InterPro" id="IPR013249">
    <property type="entry name" value="RNA_pol_sigma70_r4_t2"/>
</dbReference>
<dbReference type="Gene3D" id="1.10.10.10">
    <property type="entry name" value="Winged helix-like DNA-binding domain superfamily/Winged helix DNA-binding domain"/>
    <property type="match status" value="1"/>
</dbReference>